<sequence>MHKHQIILVLHFILRVASALAAPSNPRHIVNYAPGDFQACRLDAPRMILCKRSEGTRYNVR</sequence>
<dbReference type="Proteomes" id="UP000237025">
    <property type="component" value="Unassembled WGS sequence"/>
</dbReference>
<evidence type="ECO:0000313" key="2">
    <source>
        <dbReference type="EMBL" id="POZ25894.1"/>
    </source>
</evidence>
<protein>
    <recommendedName>
        <fullName evidence="4">Secreted protein</fullName>
    </recommendedName>
</protein>
<dbReference type="EMBL" id="PQVW01000002">
    <property type="protein sequence ID" value="POZ25894.1"/>
    <property type="molecule type" value="Genomic_DNA"/>
</dbReference>
<keyword evidence="3" id="KW-1185">Reference proteome</keyword>
<comment type="caution">
    <text evidence="2">The sequence shown here is derived from an EMBL/GenBank/DDBJ whole genome shotgun (WGS) entry which is preliminary data.</text>
</comment>
<organism evidence="2 3">
    <name type="scientific">Lelliottia aquatilis</name>
    <dbReference type="NCBI Taxonomy" id="2080838"/>
    <lineage>
        <taxon>Bacteria</taxon>
        <taxon>Pseudomonadati</taxon>
        <taxon>Pseudomonadota</taxon>
        <taxon>Gammaproteobacteria</taxon>
        <taxon>Enterobacterales</taxon>
        <taxon>Enterobacteriaceae</taxon>
        <taxon>Lelliottia</taxon>
    </lineage>
</organism>
<accession>A0ABX5A566</accession>
<evidence type="ECO:0000313" key="3">
    <source>
        <dbReference type="Proteomes" id="UP000237025"/>
    </source>
</evidence>
<name>A0ABX5A566_9ENTR</name>
<gene>
    <name evidence="2" type="ORF">C3712_03980</name>
</gene>
<proteinExistence type="predicted"/>
<feature type="chain" id="PRO_5045265077" description="Secreted protein" evidence="1">
    <location>
        <begin position="22"/>
        <end position="61"/>
    </location>
</feature>
<evidence type="ECO:0000256" key="1">
    <source>
        <dbReference type="SAM" id="SignalP"/>
    </source>
</evidence>
<evidence type="ECO:0008006" key="4">
    <source>
        <dbReference type="Google" id="ProtNLM"/>
    </source>
</evidence>
<feature type="signal peptide" evidence="1">
    <location>
        <begin position="1"/>
        <end position="21"/>
    </location>
</feature>
<reference evidence="2 3" key="1">
    <citation type="submission" date="2018-02" db="EMBL/GenBank/DDBJ databases">
        <title>Lelliotia aquatilis sp. nov., isolated from drinking water.</title>
        <authorList>
            <person name="Kaempfer P."/>
            <person name="Glaeser S."/>
            <person name="Exner M."/>
            <person name="Doijad S."/>
            <person name="Chakraborty T."/>
        </authorList>
    </citation>
    <scope>NUCLEOTIDE SEQUENCE [LARGE SCALE GENOMIC DNA]</scope>
    <source>
        <strain evidence="2 3">6331-17</strain>
    </source>
</reference>
<keyword evidence="1" id="KW-0732">Signal</keyword>